<keyword evidence="3" id="KW-1185">Reference proteome</keyword>
<feature type="compositionally biased region" description="Polar residues" evidence="1">
    <location>
        <begin position="61"/>
        <end position="72"/>
    </location>
</feature>
<dbReference type="EMBL" id="JACASF010000004">
    <property type="protein sequence ID" value="KAF6480724.1"/>
    <property type="molecule type" value="Genomic_DNA"/>
</dbReference>
<evidence type="ECO:0000256" key="1">
    <source>
        <dbReference type="SAM" id="MobiDB-lite"/>
    </source>
</evidence>
<feature type="compositionally biased region" description="Basic and acidic residues" evidence="1">
    <location>
        <begin position="1"/>
        <end position="15"/>
    </location>
</feature>
<feature type="region of interest" description="Disordered" evidence="1">
    <location>
        <begin position="1"/>
        <end position="136"/>
    </location>
</feature>
<sequence length="136" mass="14571">MLPSAEARHPRKDLVLDNTNPKGCFPRISLAGGAGRGEPEPPEPRCGLLGPQGTLGGRTAVSPSQDFDSTMNICAPLDFKPNQRSRVPKEAQSPTPQRGRFEDPTSRPKKNGKPPSPAHPTRNLTSVKAKSSLAEK</sequence>
<dbReference type="AlphaFoldDB" id="A0A7J8I824"/>
<protein>
    <submittedName>
        <fullName evidence="2">Uncharacterized protein</fullName>
    </submittedName>
</protein>
<proteinExistence type="predicted"/>
<evidence type="ECO:0000313" key="2">
    <source>
        <dbReference type="EMBL" id="KAF6480724.1"/>
    </source>
</evidence>
<organism evidence="2 3">
    <name type="scientific">Molossus molossus</name>
    <name type="common">Pallas' mastiff bat</name>
    <name type="synonym">Vespertilio molossus</name>
    <dbReference type="NCBI Taxonomy" id="27622"/>
    <lineage>
        <taxon>Eukaryota</taxon>
        <taxon>Metazoa</taxon>
        <taxon>Chordata</taxon>
        <taxon>Craniata</taxon>
        <taxon>Vertebrata</taxon>
        <taxon>Euteleostomi</taxon>
        <taxon>Mammalia</taxon>
        <taxon>Eutheria</taxon>
        <taxon>Laurasiatheria</taxon>
        <taxon>Chiroptera</taxon>
        <taxon>Yangochiroptera</taxon>
        <taxon>Molossidae</taxon>
        <taxon>Molossus</taxon>
    </lineage>
</organism>
<comment type="caution">
    <text evidence="2">The sequence shown here is derived from an EMBL/GenBank/DDBJ whole genome shotgun (WGS) entry which is preliminary data.</text>
</comment>
<dbReference type="InParanoid" id="A0A7J8I824"/>
<dbReference type="Proteomes" id="UP000550707">
    <property type="component" value="Unassembled WGS sequence"/>
</dbReference>
<reference evidence="2 3" key="1">
    <citation type="journal article" date="2020" name="Nature">
        <title>Six reference-quality genomes reveal evolution of bat adaptations.</title>
        <authorList>
            <person name="Jebb D."/>
            <person name="Huang Z."/>
            <person name="Pippel M."/>
            <person name="Hughes G.M."/>
            <person name="Lavrichenko K."/>
            <person name="Devanna P."/>
            <person name="Winkler S."/>
            <person name="Jermiin L.S."/>
            <person name="Skirmuntt E.C."/>
            <person name="Katzourakis A."/>
            <person name="Burkitt-Gray L."/>
            <person name="Ray D.A."/>
            <person name="Sullivan K.A.M."/>
            <person name="Roscito J.G."/>
            <person name="Kirilenko B.M."/>
            <person name="Davalos L.M."/>
            <person name="Corthals A.P."/>
            <person name="Power M.L."/>
            <person name="Jones G."/>
            <person name="Ransome R.D."/>
            <person name="Dechmann D.K.N."/>
            <person name="Locatelli A.G."/>
            <person name="Puechmaille S.J."/>
            <person name="Fedrigo O."/>
            <person name="Jarvis E.D."/>
            <person name="Hiller M."/>
            <person name="Vernes S.C."/>
            <person name="Myers E.W."/>
            <person name="Teeling E.C."/>
        </authorList>
    </citation>
    <scope>NUCLEOTIDE SEQUENCE [LARGE SCALE GENOMIC DNA]</scope>
    <source>
        <strain evidence="2">MMolMol1</strain>
        <tissue evidence="2">Muscle</tissue>
    </source>
</reference>
<evidence type="ECO:0000313" key="3">
    <source>
        <dbReference type="Proteomes" id="UP000550707"/>
    </source>
</evidence>
<name>A0A7J8I824_MOLMO</name>
<accession>A0A7J8I824</accession>
<gene>
    <name evidence="2" type="ORF">HJG59_010574</name>
</gene>